<organism evidence="2 3">
    <name type="scientific">Xanthomonas citri pv. citri</name>
    <dbReference type="NCBI Taxonomy" id="611301"/>
    <lineage>
        <taxon>Bacteria</taxon>
        <taxon>Pseudomonadati</taxon>
        <taxon>Pseudomonadota</taxon>
        <taxon>Gammaproteobacteria</taxon>
        <taxon>Lysobacterales</taxon>
        <taxon>Lysobacteraceae</taxon>
        <taxon>Xanthomonas</taxon>
    </lineage>
</organism>
<feature type="non-terminal residue" evidence="2">
    <location>
        <position position="1"/>
    </location>
</feature>
<proteinExistence type="predicted"/>
<accession>A0A8I0H9T8</accession>
<reference evidence="2" key="1">
    <citation type="submission" date="2020-01" db="EMBL/GenBank/DDBJ databases">
        <authorList>
            <person name="Richard D."/>
        </authorList>
    </citation>
    <scope>NUCLEOTIDE SEQUENCE</scope>
    <source>
        <strain evidence="2">JP541</strain>
    </source>
</reference>
<evidence type="ECO:0000256" key="1">
    <source>
        <dbReference type="SAM" id="MobiDB-lite"/>
    </source>
</evidence>
<comment type="caution">
    <text evidence="2">The sequence shown here is derived from an EMBL/GenBank/DDBJ whole genome shotgun (WGS) entry which is preliminary data.</text>
</comment>
<dbReference type="EMBL" id="JAABFR010001433">
    <property type="protein sequence ID" value="MBD4337935.1"/>
    <property type="molecule type" value="Genomic_DNA"/>
</dbReference>
<dbReference type="Proteomes" id="UP000653002">
    <property type="component" value="Unassembled WGS sequence"/>
</dbReference>
<evidence type="ECO:0000313" key="3">
    <source>
        <dbReference type="Proteomes" id="UP000653002"/>
    </source>
</evidence>
<protein>
    <submittedName>
        <fullName evidence="2">Uncharacterized protein</fullName>
    </submittedName>
</protein>
<gene>
    <name evidence="2" type="ORF">GUH15_18110</name>
</gene>
<sequence>DEVVLHYEVYRYGELAESKSAIAGKTHWQYNGSLKKPLYCTPQEDNDYGEIPEGISAEDFEEPDAMPF</sequence>
<name>A0A8I0H9T8_XANCI</name>
<dbReference type="AlphaFoldDB" id="A0A8I0H9T8"/>
<evidence type="ECO:0000313" key="2">
    <source>
        <dbReference type="EMBL" id="MBD4337935.1"/>
    </source>
</evidence>
<feature type="region of interest" description="Disordered" evidence="1">
    <location>
        <begin position="41"/>
        <end position="68"/>
    </location>
</feature>
<feature type="compositionally biased region" description="Acidic residues" evidence="1">
    <location>
        <begin position="44"/>
        <end position="68"/>
    </location>
</feature>